<sequence>MRPMPSNWHAVTQTSGSRAAAAVREVGELGWATVGIRCADEEVEPVIVEPSDIGIEIERAEAAEAGSMSGKSMPPTAQTAMGCAAADEDSDSIFHRSKYPAPWPLIPFTSEKTPTIHQKLKLQLLPQKLFVHDPWKLIFVNGSESQTETEANGDGGREEEKEEPGKKEPKKRQDAGAKWTAKEDIVHVYNLQLSEANAAYLKSDGMRAELAKLPSATIKAKDDGSGSGITPEIIAQVITQRPHVVPEGHLYISPAHKIGVGHHSVVYEAEWELSRPALIPSEFCLECLVEEVVEKMQGKHMRGEFPYENCYGATQRSAYRAGEIPKMDPSVAASIRWSEQVIPEMTVVMPQPGKDDKSQQYFTRPSEVIRTQHYEGPKVALDLDVKWQIPANGTFCAHLKAPARELHTAKVRVAAKLSIEHDLHLGREAERYQSFPQHLSEHWSGYNIIPPLQNPVPLGAVVPQFYGYYVPETQTESSGTKVPYLSPIMLLENCGVPVDPETLDEDDIEECSSLFYRLHEAGYAHNSIAARNMVVQPGPLSELPEKRGRDGTKSFRLIDFGRTERMESSRERKGEERETQRLFHSGPFKR</sequence>
<dbReference type="AlphaFoldDB" id="A0A166GM71"/>
<evidence type="ECO:0000313" key="3">
    <source>
        <dbReference type="Proteomes" id="UP000076532"/>
    </source>
</evidence>
<accession>A0A166GM71</accession>
<feature type="compositionally biased region" description="Basic and acidic residues" evidence="1">
    <location>
        <begin position="559"/>
        <end position="581"/>
    </location>
</feature>
<keyword evidence="3" id="KW-1185">Reference proteome</keyword>
<evidence type="ECO:0000313" key="2">
    <source>
        <dbReference type="EMBL" id="KZP17977.1"/>
    </source>
</evidence>
<feature type="region of interest" description="Disordered" evidence="1">
    <location>
        <begin position="144"/>
        <end position="178"/>
    </location>
</feature>
<name>A0A166GM71_9AGAM</name>
<feature type="compositionally biased region" description="Basic and acidic residues" evidence="1">
    <location>
        <begin position="155"/>
        <end position="178"/>
    </location>
</feature>
<dbReference type="OrthoDB" id="5327923at2759"/>
<proteinExistence type="predicted"/>
<dbReference type="Proteomes" id="UP000076532">
    <property type="component" value="Unassembled WGS sequence"/>
</dbReference>
<feature type="region of interest" description="Disordered" evidence="1">
    <location>
        <begin position="541"/>
        <end position="590"/>
    </location>
</feature>
<dbReference type="STRING" id="436010.A0A166GM71"/>
<reference evidence="2 3" key="1">
    <citation type="journal article" date="2016" name="Mol. Biol. Evol.">
        <title>Comparative Genomics of Early-Diverging Mushroom-Forming Fungi Provides Insights into the Origins of Lignocellulose Decay Capabilities.</title>
        <authorList>
            <person name="Nagy L.G."/>
            <person name="Riley R."/>
            <person name="Tritt A."/>
            <person name="Adam C."/>
            <person name="Daum C."/>
            <person name="Floudas D."/>
            <person name="Sun H."/>
            <person name="Yadav J.S."/>
            <person name="Pangilinan J."/>
            <person name="Larsson K.H."/>
            <person name="Matsuura K."/>
            <person name="Barry K."/>
            <person name="Labutti K."/>
            <person name="Kuo R."/>
            <person name="Ohm R.A."/>
            <person name="Bhattacharya S.S."/>
            <person name="Shirouzu T."/>
            <person name="Yoshinaga Y."/>
            <person name="Martin F.M."/>
            <person name="Grigoriev I.V."/>
            <person name="Hibbett D.S."/>
        </authorList>
    </citation>
    <scope>NUCLEOTIDE SEQUENCE [LARGE SCALE GENOMIC DNA]</scope>
    <source>
        <strain evidence="2 3">CBS 109695</strain>
    </source>
</reference>
<gene>
    <name evidence="2" type="ORF">FIBSPDRAFT_864368</name>
</gene>
<feature type="compositionally biased region" description="Basic and acidic residues" evidence="1">
    <location>
        <begin position="543"/>
        <end position="553"/>
    </location>
</feature>
<evidence type="ECO:0000256" key="1">
    <source>
        <dbReference type="SAM" id="MobiDB-lite"/>
    </source>
</evidence>
<evidence type="ECO:0008006" key="4">
    <source>
        <dbReference type="Google" id="ProtNLM"/>
    </source>
</evidence>
<protein>
    <recommendedName>
        <fullName evidence="4">Protein kinase domain-containing protein</fullName>
    </recommendedName>
</protein>
<dbReference type="EMBL" id="KV417577">
    <property type="protein sequence ID" value="KZP17977.1"/>
    <property type="molecule type" value="Genomic_DNA"/>
</dbReference>
<organism evidence="2 3">
    <name type="scientific">Athelia psychrophila</name>
    <dbReference type="NCBI Taxonomy" id="1759441"/>
    <lineage>
        <taxon>Eukaryota</taxon>
        <taxon>Fungi</taxon>
        <taxon>Dikarya</taxon>
        <taxon>Basidiomycota</taxon>
        <taxon>Agaricomycotina</taxon>
        <taxon>Agaricomycetes</taxon>
        <taxon>Agaricomycetidae</taxon>
        <taxon>Atheliales</taxon>
        <taxon>Atheliaceae</taxon>
        <taxon>Athelia</taxon>
    </lineage>
</organism>